<reference evidence="3" key="1">
    <citation type="submission" date="2020-05" db="EMBL/GenBank/DDBJ databases">
        <title>Complete genome sequence of Pseudomonas sp. Sm006.</title>
        <authorList>
            <person name="Takeuchi K."/>
            <person name="Someya N."/>
        </authorList>
    </citation>
    <scope>NUCLEOTIDE SEQUENCE</scope>
    <source>
        <strain evidence="3">Sm006</strain>
    </source>
</reference>
<proteinExistence type="predicted"/>
<keyword evidence="4" id="KW-1185">Reference proteome</keyword>
<protein>
    <recommendedName>
        <fullName evidence="2">CobN/magnesium chelatase domain-containing protein</fullName>
    </recommendedName>
</protein>
<organism evidence="3 4">
    <name type="scientific">Pseudomonas solani</name>
    <dbReference type="NCBI Taxonomy" id="2731552"/>
    <lineage>
        <taxon>Bacteria</taxon>
        <taxon>Pseudomonadati</taxon>
        <taxon>Pseudomonadota</taxon>
        <taxon>Gammaproteobacteria</taxon>
        <taxon>Pseudomonadales</taxon>
        <taxon>Pseudomonadaceae</taxon>
        <taxon>Pseudomonas</taxon>
    </lineage>
</organism>
<evidence type="ECO:0000259" key="2">
    <source>
        <dbReference type="Pfam" id="PF02514"/>
    </source>
</evidence>
<sequence length="472" mass="52094">MHLLRTQPGGFVPDDGIAHLAQTPAELVILCSGDSHLALLAEAARELPADYPSLRLANPMQLQNHASVDLYVDEVLQHAKVILISVHGGVGYWRYGIEQLVALAERGTQLILVPGDDRPDPELARLCSVPEEDAERCWQYLRQGGLDNARQLFASLASRCLGRDYPWQAPSTLPRVAVHHPHQRPAHLDHWRADWREGQPVAALLFYRTHLQAANTAFIDAFCERLAAVGINPLPIAVASLKEAECLAVVEDWLDAVDAELIINTTGFAQSNPDSPGQRPFRRDVPVLQAICSLDNQPLWEENPQGLGPRDLAMHIALPELDGRIITRPISFKGLAWRSERSQSDVVCYLPHLERMDFVAELARRWLLLGRKANADKRVALILANYPTRDGRIGNGVGLDTPAAALNILRALEAEGYPWPVCRRAARHLSTVCWAASATTSTASTHAPAPKAWRWTPTWPASPACPRPTSGR</sequence>
<dbReference type="Proteomes" id="UP001064896">
    <property type="component" value="Chromosome"/>
</dbReference>
<name>A0ABM7LAB6_9PSED</name>
<dbReference type="Pfam" id="PF02514">
    <property type="entry name" value="CobN-Mg_chel"/>
    <property type="match status" value="1"/>
</dbReference>
<evidence type="ECO:0000313" key="4">
    <source>
        <dbReference type="Proteomes" id="UP001064896"/>
    </source>
</evidence>
<dbReference type="PANTHER" id="PTHR44119">
    <property type="entry name" value="MAGNESIUM-CHELATASE SUBUNIT CHLH, CHLOROPLASTIC"/>
    <property type="match status" value="1"/>
</dbReference>
<dbReference type="EMBL" id="AP023081">
    <property type="protein sequence ID" value="BCD86355.1"/>
    <property type="molecule type" value="Genomic_DNA"/>
</dbReference>
<feature type="domain" description="CobN/magnesium chelatase" evidence="2">
    <location>
        <begin position="138"/>
        <end position="418"/>
    </location>
</feature>
<evidence type="ECO:0000313" key="3">
    <source>
        <dbReference type="EMBL" id="BCD86355.1"/>
    </source>
</evidence>
<gene>
    <name evidence="3" type="ORF">PSm6_27620</name>
</gene>
<evidence type="ECO:0000256" key="1">
    <source>
        <dbReference type="SAM" id="MobiDB-lite"/>
    </source>
</evidence>
<feature type="region of interest" description="Disordered" evidence="1">
    <location>
        <begin position="445"/>
        <end position="472"/>
    </location>
</feature>
<dbReference type="PANTHER" id="PTHR44119:SF4">
    <property type="entry name" value="AEROBIC COBALTOCHELATASE SUBUNIT COBN"/>
    <property type="match status" value="1"/>
</dbReference>
<dbReference type="InterPro" id="IPR003672">
    <property type="entry name" value="CobN/Mg_chltase"/>
</dbReference>
<accession>A0ABM7LAB6</accession>